<comment type="subcellular location">
    <subcellularLocation>
        <location evidence="1">Cell membrane</location>
        <topology evidence="1">Multi-pass membrane protein</topology>
    </subcellularLocation>
</comment>
<keyword evidence="4 6" id="KW-1133">Transmembrane helix</keyword>
<feature type="transmembrane region" description="Helical" evidence="6">
    <location>
        <begin position="40"/>
        <end position="66"/>
    </location>
</feature>
<feature type="transmembrane region" description="Helical" evidence="6">
    <location>
        <begin position="120"/>
        <end position="142"/>
    </location>
</feature>
<proteinExistence type="predicted"/>
<accession>A0A7W9W4N9</accession>
<dbReference type="PANTHER" id="PTHR30250">
    <property type="entry name" value="PST FAMILY PREDICTED COLANIC ACID TRANSPORTER"/>
    <property type="match status" value="1"/>
</dbReference>
<evidence type="ECO:0000256" key="6">
    <source>
        <dbReference type="SAM" id="Phobius"/>
    </source>
</evidence>
<feature type="transmembrane region" description="Helical" evidence="6">
    <location>
        <begin position="339"/>
        <end position="364"/>
    </location>
</feature>
<evidence type="ECO:0000256" key="2">
    <source>
        <dbReference type="ARBA" id="ARBA00022475"/>
    </source>
</evidence>
<dbReference type="RefSeq" id="WP_184192358.1">
    <property type="nucleotide sequence ID" value="NZ_JACHGW010000001.1"/>
</dbReference>
<dbReference type="GO" id="GO:0005886">
    <property type="term" value="C:plasma membrane"/>
    <property type="evidence" value="ECO:0007669"/>
    <property type="project" value="UniProtKB-SubCell"/>
</dbReference>
<dbReference type="EMBL" id="JACHGW010000001">
    <property type="protein sequence ID" value="MBB6048723.1"/>
    <property type="molecule type" value="Genomic_DNA"/>
</dbReference>
<feature type="transmembrane region" description="Helical" evidence="6">
    <location>
        <begin position="428"/>
        <end position="450"/>
    </location>
</feature>
<feature type="transmembrane region" description="Helical" evidence="6">
    <location>
        <begin position="86"/>
        <end position="108"/>
    </location>
</feature>
<evidence type="ECO:0000313" key="7">
    <source>
        <dbReference type="EMBL" id="MBB6048723.1"/>
    </source>
</evidence>
<keyword evidence="8" id="KW-1185">Reference proteome</keyword>
<organism evidence="7 8">
    <name type="scientific">Armatimonas rosea</name>
    <dbReference type="NCBI Taxonomy" id="685828"/>
    <lineage>
        <taxon>Bacteria</taxon>
        <taxon>Bacillati</taxon>
        <taxon>Armatimonadota</taxon>
        <taxon>Armatimonadia</taxon>
        <taxon>Armatimonadales</taxon>
        <taxon>Armatimonadaceae</taxon>
        <taxon>Armatimonas</taxon>
    </lineage>
</organism>
<keyword evidence="3 6" id="KW-0812">Transmembrane</keyword>
<feature type="transmembrane region" description="Helical" evidence="6">
    <location>
        <begin position="180"/>
        <end position="202"/>
    </location>
</feature>
<comment type="caution">
    <text evidence="7">The sequence shown here is derived from an EMBL/GenBank/DDBJ whole genome shotgun (WGS) entry which is preliminary data.</text>
</comment>
<evidence type="ECO:0000313" key="8">
    <source>
        <dbReference type="Proteomes" id="UP000520814"/>
    </source>
</evidence>
<feature type="transmembrane region" description="Helical" evidence="6">
    <location>
        <begin position="154"/>
        <end position="174"/>
    </location>
</feature>
<protein>
    <submittedName>
        <fullName evidence="7">O-antigen/teichoic acid export membrane protein</fullName>
    </submittedName>
</protein>
<dbReference type="InterPro" id="IPR050833">
    <property type="entry name" value="Poly_Biosynth_Transport"/>
</dbReference>
<evidence type="ECO:0000256" key="4">
    <source>
        <dbReference type="ARBA" id="ARBA00022989"/>
    </source>
</evidence>
<keyword evidence="5 6" id="KW-0472">Membrane</keyword>
<evidence type="ECO:0000256" key="3">
    <source>
        <dbReference type="ARBA" id="ARBA00022692"/>
    </source>
</evidence>
<dbReference type="AlphaFoldDB" id="A0A7W9W4N9"/>
<feature type="transmembrane region" description="Helical" evidence="6">
    <location>
        <begin position="12"/>
        <end position="34"/>
    </location>
</feature>
<dbReference type="Proteomes" id="UP000520814">
    <property type="component" value="Unassembled WGS sequence"/>
</dbReference>
<feature type="transmembrane region" description="Helical" evidence="6">
    <location>
        <begin position="462"/>
        <end position="485"/>
    </location>
</feature>
<feature type="transmembrane region" description="Helical" evidence="6">
    <location>
        <begin position="371"/>
        <end position="391"/>
    </location>
</feature>
<gene>
    <name evidence="7" type="ORF">HNQ39_000485</name>
</gene>
<evidence type="ECO:0000256" key="1">
    <source>
        <dbReference type="ARBA" id="ARBA00004651"/>
    </source>
</evidence>
<feature type="transmembrane region" description="Helical" evidence="6">
    <location>
        <begin position="397"/>
        <end position="416"/>
    </location>
</feature>
<keyword evidence="2" id="KW-1003">Cell membrane</keyword>
<name>A0A7W9W4N9_ARMRO</name>
<reference evidence="7 8" key="1">
    <citation type="submission" date="2020-08" db="EMBL/GenBank/DDBJ databases">
        <title>Genomic Encyclopedia of Type Strains, Phase IV (KMG-IV): sequencing the most valuable type-strain genomes for metagenomic binning, comparative biology and taxonomic classification.</title>
        <authorList>
            <person name="Goeker M."/>
        </authorList>
    </citation>
    <scope>NUCLEOTIDE SEQUENCE [LARGE SCALE GENOMIC DNA]</scope>
    <source>
        <strain evidence="7 8">DSM 23562</strain>
    </source>
</reference>
<evidence type="ECO:0000256" key="5">
    <source>
        <dbReference type="ARBA" id="ARBA00023136"/>
    </source>
</evidence>
<sequence>MRGLKGNVLASYGRFLVVMAVQFALTPIILKAVGAEDFGLWSLTFAVMGFLGLMDGGLATSAVKFIAECRGSGDTERRNKIASTLLALYLGLAGVATVAVFALSLGYVHWFHLPEAKAGVALALLWLLALRSVIFALPLSLFHSLLFGEQKNALLSAVQAGATVVYAAAVWVALKLGAGIIIVGAINLAAMLAEYGVYALLVRRVVPGLKLSLGLAERSQLKTLMGFSGAQLLVNIAQLVRLRTDPILVQLFCGLEPVAAYAVALRIAESALLLIKQAVNVLAPVVAQLHGAGETEKIKTLFVRGSKFVLAGASVLSVAIACLAREVVTLWVGPQMQGAVVPLVVLLGAMALAAPQLVAALVLVMTGHHGFSARAQTVGMFLNVGASLVLVRVFGPVGVALGTLVATVAVDVFTVLPRACRCAGVGVGHYLATVFGPALVCGGAQALVTLGLKAVLPAPTHLLGILPLAVPGALAFAGLFLVAFTRPEDRRWRRKK</sequence>
<dbReference type="PANTHER" id="PTHR30250:SF26">
    <property type="entry name" value="PSMA PROTEIN"/>
    <property type="match status" value="1"/>
</dbReference>
<feature type="transmembrane region" description="Helical" evidence="6">
    <location>
        <begin position="308"/>
        <end position="333"/>
    </location>
</feature>